<feature type="transmembrane region" description="Helical" evidence="1">
    <location>
        <begin position="16"/>
        <end position="36"/>
    </location>
</feature>
<evidence type="ECO:0000313" key="2">
    <source>
        <dbReference type="EMBL" id="ATF10376.1"/>
    </source>
</evidence>
<keyword evidence="1" id="KW-0472">Membrane</keyword>
<dbReference type="Proteomes" id="UP000218160">
    <property type="component" value="Chromosome 2"/>
</dbReference>
<dbReference type="AlphaFoldDB" id="A0A291BBK6"/>
<reference evidence="3" key="1">
    <citation type="submission" date="2017-04" db="EMBL/GenBank/DDBJ databases">
        <title>Genome evolution of the luminous symbionts of deep sea anglerfish.</title>
        <authorList>
            <person name="Hendry T.A."/>
        </authorList>
    </citation>
    <scope>NUCLEOTIDE SEQUENCE [LARGE SCALE GENOMIC DNA]</scope>
</reference>
<keyword evidence="1" id="KW-1133">Transmembrane helix</keyword>
<organism evidence="2 3">
    <name type="scientific">Candidatus Enterovibrio altilux</name>
    <dbReference type="NCBI Taxonomy" id="1927128"/>
    <lineage>
        <taxon>Bacteria</taxon>
        <taxon>Pseudomonadati</taxon>
        <taxon>Pseudomonadota</taxon>
        <taxon>Gammaproteobacteria</taxon>
        <taxon>Vibrionales</taxon>
        <taxon>Vibrionaceae</taxon>
        <taxon>Enterovibrio</taxon>
    </lineage>
</organism>
<keyword evidence="3" id="KW-1185">Reference proteome</keyword>
<dbReference type="KEGG" id="elux:BTN50_1961"/>
<sequence length="39" mass="4223">MSKLGSTSPSVRFDELHSAAMTSCIFISTVYCFGSFTNV</sequence>
<proteinExistence type="predicted"/>
<evidence type="ECO:0000256" key="1">
    <source>
        <dbReference type="SAM" id="Phobius"/>
    </source>
</evidence>
<keyword evidence="1" id="KW-0812">Transmembrane</keyword>
<name>A0A291BBK6_9GAMM</name>
<gene>
    <name evidence="2" type="ORF">BTN50_1961</name>
</gene>
<evidence type="ECO:0000313" key="3">
    <source>
        <dbReference type="Proteomes" id="UP000218160"/>
    </source>
</evidence>
<accession>A0A291BBK6</accession>
<dbReference type="EMBL" id="CP020663">
    <property type="protein sequence ID" value="ATF10376.1"/>
    <property type="molecule type" value="Genomic_DNA"/>
</dbReference>
<protein>
    <recommendedName>
        <fullName evidence="4">Mobile element protein</fullName>
    </recommendedName>
</protein>
<evidence type="ECO:0008006" key="4">
    <source>
        <dbReference type="Google" id="ProtNLM"/>
    </source>
</evidence>